<dbReference type="SUPFAM" id="SSF54106">
    <property type="entry name" value="LysM domain"/>
    <property type="match status" value="1"/>
</dbReference>
<comment type="caution">
    <text evidence="2">The sequence shown here is derived from an EMBL/GenBank/DDBJ whole genome shotgun (WGS) entry which is preliminary data.</text>
</comment>
<dbReference type="Proteomes" id="UP000652477">
    <property type="component" value="Unassembled WGS sequence"/>
</dbReference>
<dbReference type="EMBL" id="JACOPF010000002">
    <property type="protein sequence ID" value="MBC5689505.1"/>
    <property type="molecule type" value="Genomic_DNA"/>
</dbReference>
<accession>A0A923RQG5</accession>
<organism evidence="2 3">
    <name type="scientific">Mediterraneibacter hominis</name>
    <dbReference type="NCBI Taxonomy" id="2763054"/>
    <lineage>
        <taxon>Bacteria</taxon>
        <taxon>Bacillati</taxon>
        <taxon>Bacillota</taxon>
        <taxon>Clostridia</taxon>
        <taxon>Lachnospirales</taxon>
        <taxon>Lachnospiraceae</taxon>
        <taxon>Mediterraneibacter</taxon>
    </lineage>
</organism>
<sequence length="519" mass="59986">MELIKKQIHYNQEGKKIFDQFVLDEDYNVPDAKEDVRQIVQNTGTVKVEDIRTVENYIRITGKFYFQILYLADSLEARPAVLEGKIPFEEMVYAENDENENYYMENIRNEFTVTMVNSRKISLKAMVEMEIGKEKLEDEETTTDVESTVPIYKKMKPVNLLKLNTTKKDTYRVKEEITLPGTKESVGVMLVTHVSSRKLEIRPEMDALLIRGELLVFCMYLSEEEKTDWIEQSVPFEGRLACDGVEEGMYYHVQHTLEDTLVDARMDEDGEMRILGIEGTINLRLNIYEEEQMELLADMYSLEQRCEFQTREAVYEELLMQNHSKCKIGERLELPELKDNVLQICHSEGNIQIEHIERTEGGLQIEGILHLSFLYLRADDSMPFGSWQGMVPFSYLMECASVPEDVRYDMSYHVEQLLVTLAGSEAVEVKAVLAFDAFLRKPVPMQVITEAKLTEVPLEEMENRPGIVGYIVKAGDELWDLAKKYMTTVEGIKEINTLETDTIKPGDKLLIFKENMSIL</sequence>
<evidence type="ECO:0000313" key="2">
    <source>
        <dbReference type="EMBL" id="MBC5689505.1"/>
    </source>
</evidence>
<proteinExistence type="predicted"/>
<feature type="domain" description="LysM" evidence="1">
    <location>
        <begin position="468"/>
        <end position="511"/>
    </location>
</feature>
<reference evidence="2" key="1">
    <citation type="submission" date="2020-08" db="EMBL/GenBank/DDBJ databases">
        <title>Genome public.</title>
        <authorList>
            <person name="Liu C."/>
            <person name="Sun Q."/>
        </authorList>
    </citation>
    <scope>NUCLEOTIDE SEQUENCE</scope>
    <source>
        <strain evidence="2">NSJ-55</strain>
    </source>
</reference>
<evidence type="ECO:0000313" key="3">
    <source>
        <dbReference type="Proteomes" id="UP000652477"/>
    </source>
</evidence>
<dbReference type="SMART" id="SM00257">
    <property type="entry name" value="LysM"/>
    <property type="match status" value="1"/>
</dbReference>
<dbReference type="Gene3D" id="3.10.350.10">
    <property type="entry name" value="LysM domain"/>
    <property type="match status" value="1"/>
</dbReference>
<evidence type="ECO:0000259" key="1">
    <source>
        <dbReference type="PROSITE" id="PS51782"/>
    </source>
</evidence>
<dbReference type="InterPro" id="IPR036779">
    <property type="entry name" value="LysM_dom_sf"/>
</dbReference>
<dbReference type="AlphaFoldDB" id="A0A923RQG5"/>
<dbReference type="Pfam" id="PF12673">
    <property type="entry name" value="SipL"/>
    <property type="match status" value="3"/>
</dbReference>
<dbReference type="Pfam" id="PF01476">
    <property type="entry name" value="LysM"/>
    <property type="match status" value="1"/>
</dbReference>
<dbReference type="RefSeq" id="WP_186876173.1">
    <property type="nucleotide sequence ID" value="NZ_JACOPF010000002.1"/>
</dbReference>
<protein>
    <submittedName>
        <fullName evidence="2">DUF3794 domain-containing protein</fullName>
    </submittedName>
</protein>
<dbReference type="CDD" id="cd00118">
    <property type="entry name" value="LysM"/>
    <property type="match status" value="1"/>
</dbReference>
<dbReference type="PROSITE" id="PS51782">
    <property type="entry name" value="LYSM"/>
    <property type="match status" value="1"/>
</dbReference>
<dbReference type="InterPro" id="IPR024300">
    <property type="entry name" value="SipL_SPOCS_dom"/>
</dbReference>
<keyword evidence="3" id="KW-1185">Reference proteome</keyword>
<dbReference type="InterPro" id="IPR018392">
    <property type="entry name" value="LysM"/>
</dbReference>
<gene>
    <name evidence="2" type="ORF">H8S37_11305</name>
</gene>
<name>A0A923RQG5_9FIRM</name>